<comment type="caution">
    <text evidence="1">The sequence shown here is derived from an EMBL/GenBank/DDBJ whole genome shotgun (WGS) entry which is preliminary data.</text>
</comment>
<dbReference type="EMBL" id="JACJKU010000041">
    <property type="protein sequence ID" value="MBM6940849.1"/>
    <property type="molecule type" value="Genomic_DNA"/>
</dbReference>
<reference evidence="1 2" key="1">
    <citation type="journal article" date="2021" name="Sci. Rep.">
        <title>The distribution of antibiotic resistance genes in chicken gut microbiota commensals.</title>
        <authorList>
            <person name="Juricova H."/>
            <person name="Matiasovicova J."/>
            <person name="Kubasova T."/>
            <person name="Cejkova D."/>
            <person name="Rychlik I."/>
        </authorList>
    </citation>
    <scope>NUCLEOTIDE SEQUENCE [LARGE SCALE GENOMIC DNA]</scope>
    <source>
        <strain evidence="1 2">An574</strain>
    </source>
</reference>
<evidence type="ECO:0000313" key="1">
    <source>
        <dbReference type="EMBL" id="MBM6940849.1"/>
    </source>
</evidence>
<organism evidence="1 2">
    <name type="scientific">Limosilactobacillus coleohominis</name>
    <dbReference type="NCBI Taxonomy" id="181675"/>
    <lineage>
        <taxon>Bacteria</taxon>
        <taxon>Bacillati</taxon>
        <taxon>Bacillota</taxon>
        <taxon>Bacilli</taxon>
        <taxon>Lactobacillales</taxon>
        <taxon>Lactobacillaceae</taxon>
        <taxon>Limosilactobacillus</taxon>
    </lineage>
</organism>
<protein>
    <submittedName>
        <fullName evidence="1">Uncharacterized protein</fullName>
    </submittedName>
</protein>
<dbReference type="Proteomes" id="UP000785625">
    <property type="component" value="Unassembled WGS sequence"/>
</dbReference>
<gene>
    <name evidence="1" type="ORF">H5975_05030</name>
</gene>
<name>A0ABS2GZU7_9LACO</name>
<accession>A0ABS2GZU7</accession>
<sequence>MDKGLRTILAVGVARVSMAATTVVENCNLLSQNNVIVAQASKRSRINKAVSIMQDNYDDKAKVYYDKENDVIAIKPTDEDFEEAVLAVMNGEASKSDWKDLTDSIDDLSETIHDKLHIKTPVAIVNPENPDKVLYASYDGSSMYDVMDDNN</sequence>
<evidence type="ECO:0000313" key="2">
    <source>
        <dbReference type="Proteomes" id="UP000785625"/>
    </source>
</evidence>
<keyword evidence="2" id="KW-1185">Reference proteome</keyword>
<proteinExistence type="predicted"/>